<evidence type="ECO:0000256" key="1">
    <source>
        <dbReference type="SAM" id="Phobius"/>
    </source>
</evidence>
<feature type="transmembrane region" description="Helical" evidence="1">
    <location>
        <begin position="185"/>
        <end position="212"/>
    </location>
</feature>
<keyword evidence="1" id="KW-0472">Membrane</keyword>
<dbReference type="OrthoDB" id="194289at2759"/>
<dbReference type="KEGG" id="more:E1B28_009263"/>
<dbReference type="GeneID" id="66078339"/>
<evidence type="ECO:0000313" key="3">
    <source>
        <dbReference type="Proteomes" id="UP001049176"/>
    </source>
</evidence>
<dbReference type="RefSeq" id="XP_043009431.1">
    <property type="nucleotide sequence ID" value="XM_043154141.1"/>
</dbReference>
<feature type="transmembrane region" description="Helical" evidence="1">
    <location>
        <begin position="147"/>
        <end position="164"/>
    </location>
</feature>
<reference evidence="2" key="1">
    <citation type="journal article" date="2021" name="Genome Biol. Evol.">
        <title>The assembled and annotated genome of the fairy-ring fungus Marasmius oreades.</title>
        <authorList>
            <person name="Hiltunen M."/>
            <person name="Ament-Velasquez S.L."/>
            <person name="Johannesson H."/>
        </authorList>
    </citation>
    <scope>NUCLEOTIDE SEQUENCE</scope>
    <source>
        <strain evidence="2">03SP1</strain>
    </source>
</reference>
<keyword evidence="1" id="KW-0812">Transmembrane</keyword>
<feature type="transmembrane region" description="Helical" evidence="1">
    <location>
        <begin position="232"/>
        <end position="253"/>
    </location>
</feature>
<sequence>MSRFLLRSAPLLRRPLTGTIHPILRRAVASTVTNRPASQTFEHAALNIKEETGNAAADIAKVIAGANMTNDAIKDEGSFLGITSNIASQVPKPYLVMGLAGGLPYVGASLTTVYLASQAGLAASGAQINMDPGVALTILDQALNLQVTYGAVMLSFLGALHWGMEFSGFGGHQGYRRLMLGAAPIVFAWPTLALQPMTALLFQWVGFTGLWWADAKVTGMGWAPKWYAQYRFYLSILVGTCIIGSLAGTSYYGPVAGHGFIARDLELIREQRKSLIKEGEGVVTKGNIGSTLDDKGDAFVVLRKKKEPEEDKQ</sequence>
<dbReference type="PANTHER" id="PTHR15887">
    <property type="entry name" value="TRANSMEMBRANE PROTEIN 69"/>
    <property type="match status" value="1"/>
</dbReference>
<gene>
    <name evidence="2" type="ORF">E1B28_009263</name>
</gene>
<dbReference type="Proteomes" id="UP001049176">
    <property type="component" value="Chromosome 5"/>
</dbReference>
<dbReference type="Pfam" id="PF11911">
    <property type="entry name" value="DUF3429"/>
    <property type="match status" value="1"/>
</dbReference>
<dbReference type="PANTHER" id="PTHR15887:SF1">
    <property type="entry name" value="TRANSMEMBRANE PROTEIN 69"/>
    <property type="match status" value="1"/>
</dbReference>
<proteinExistence type="predicted"/>
<dbReference type="AlphaFoldDB" id="A0A9P7S1D2"/>
<keyword evidence="1" id="KW-1133">Transmembrane helix</keyword>
<accession>A0A9P7S1D2</accession>
<organism evidence="2 3">
    <name type="scientific">Marasmius oreades</name>
    <name type="common">fairy-ring Marasmius</name>
    <dbReference type="NCBI Taxonomy" id="181124"/>
    <lineage>
        <taxon>Eukaryota</taxon>
        <taxon>Fungi</taxon>
        <taxon>Dikarya</taxon>
        <taxon>Basidiomycota</taxon>
        <taxon>Agaricomycotina</taxon>
        <taxon>Agaricomycetes</taxon>
        <taxon>Agaricomycetidae</taxon>
        <taxon>Agaricales</taxon>
        <taxon>Marasmiineae</taxon>
        <taxon>Marasmiaceae</taxon>
        <taxon>Marasmius</taxon>
    </lineage>
</organism>
<protein>
    <submittedName>
        <fullName evidence="2">Uncharacterized protein</fullName>
    </submittedName>
</protein>
<feature type="transmembrane region" description="Helical" evidence="1">
    <location>
        <begin position="94"/>
        <end position="116"/>
    </location>
</feature>
<dbReference type="EMBL" id="CM032185">
    <property type="protein sequence ID" value="KAG7092961.1"/>
    <property type="molecule type" value="Genomic_DNA"/>
</dbReference>
<name>A0A9P7S1D2_9AGAR</name>
<comment type="caution">
    <text evidence="2">The sequence shown here is derived from an EMBL/GenBank/DDBJ whole genome shotgun (WGS) entry which is preliminary data.</text>
</comment>
<evidence type="ECO:0000313" key="2">
    <source>
        <dbReference type="EMBL" id="KAG7092961.1"/>
    </source>
</evidence>
<keyword evidence="3" id="KW-1185">Reference proteome</keyword>
<dbReference type="InterPro" id="IPR021836">
    <property type="entry name" value="DUF3429"/>
</dbReference>